<dbReference type="EMBL" id="JAGGNH010000005">
    <property type="protein sequence ID" value="KAJ0970887.1"/>
    <property type="molecule type" value="Genomic_DNA"/>
</dbReference>
<organism evidence="3 4">
    <name type="scientific">Dioscorea zingiberensis</name>
    <dbReference type="NCBI Taxonomy" id="325984"/>
    <lineage>
        <taxon>Eukaryota</taxon>
        <taxon>Viridiplantae</taxon>
        <taxon>Streptophyta</taxon>
        <taxon>Embryophyta</taxon>
        <taxon>Tracheophyta</taxon>
        <taxon>Spermatophyta</taxon>
        <taxon>Magnoliopsida</taxon>
        <taxon>Liliopsida</taxon>
        <taxon>Dioscoreales</taxon>
        <taxon>Dioscoreaceae</taxon>
        <taxon>Dioscorea</taxon>
    </lineage>
</organism>
<evidence type="ECO:0000256" key="2">
    <source>
        <dbReference type="SAM" id="MobiDB-lite"/>
    </source>
</evidence>
<sequence length="346" mass="39608">MTDRRPSKRRRPSRPQPFLGFSPFARSLSLSLTSSSKRHPRDPPLSQLPSESNPKPSVHKHPLPTKRPSSVSDDEEDEEEEEDEEGQEMEIIQADFGFFDPKPGDFSGVKLLLQNYLGNKPWDLSGFVDLILEQTTVGTVVKSDGDDEQEDDDVDEDGLYAVISALNLGRYAGHECMVELKKFLLEACGDENVKKKLKTLLEEQANEVGLLVSQRFVNCPHQLVPPLYDALFDEVSWATEDEPTQELQDSFRFKYYLLLTRIYMNKKVDQRKTMTSHDCNEPVVYIKAEDEIFQELSSFSFTFRLHDEQLAPYELRNYNAMGLVMVVNAETVPKFRERLKSFLAGT</sequence>
<evidence type="ECO:0008006" key="5">
    <source>
        <dbReference type="Google" id="ProtNLM"/>
    </source>
</evidence>
<evidence type="ECO:0000313" key="3">
    <source>
        <dbReference type="EMBL" id="KAJ0970887.1"/>
    </source>
</evidence>
<feature type="region of interest" description="Disordered" evidence="2">
    <location>
        <begin position="1"/>
        <end position="87"/>
    </location>
</feature>
<evidence type="ECO:0000256" key="1">
    <source>
        <dbReference type="ARBA" id="ARBA00006781"/>
    </source>
</evidence>
<dbReference type="Proteomes" id="UP001085076">
    <property type="component" value="Miscellaneous, Linkage group lg05"/>
</dbReference>
<feature type="compositionally biased region" description="Basic residues" evidence="2">
    <location>
        <begin position="1"/>
        <end position="13"/>
    </location>
</feature>
<reference evidence="3" key="1">
    <citation type="submission" date="2021-03" db="EMBL/GenBank/DDBJ databases">
        <authorList>
            <person name="Li Z."/>
            <person name="Yang C."/>
        </authorList>
    </citation>
    <scope>NUCLEOTIDE SEQUENCE</scope>
    <source>
        <strain evidence="3">Dzin_1.0</strain>
        <tissue evidence="3">Leaf</tissue>
    </source>
</reference>
<dbReference type="PANTHER" id="PTHR13261">
    <property type="entry name" value="BRCA2 AND CDKN1A INTERACTING PROTEIN"/>
    <property type="match status" value="1"/>
</dbReference>
<name>A0A9D5CDW6_9LILI</name>
<dbReference type="PANTHER" id="PTHR13261:SF0">
    <property type="entry name" value="BRCA2 AND CDKN1A-INTERACTING PROTEIN"/>
    <property type="match status" value="1"/>
</dbReference>
<gene>
    <name evidence="3" type="ORF">J5N97_018846</name>
</gene>
<keyword evidence="4" id="KW-1185">Reference proteome</keyword>
<evidence type="ECO:0000313" key="4">
    <source>
        <dbReference type="Proteomes" id="UP001085076"/>
    </source>
</evidence>
<dbReference type="Pfam" id="PF13862">
    <property type="entry name" value="BCCIP"/>
    <property type="match status" value="1"/>
</dbReference>
<comment type="similarity">
    <text evidence="1">Belongs to the BCP1 family.</text>
</comment>
<accession>A0A9D5CDW6</accession>
<reference evidence="3" key="2">
    <citation type="journal article" date="2022" name="Hortic Res">
        <title>The genome of Dioscorea zingiberensis sheds light on the biosynthesis, origin and evolution of the medicinally important diosgenin saponins.</title>
        <authorList>
            <person name="Li Y."/>
            <person name="Tan C."/>
            <person name="Li Z."/>
            <person name="Guo J."/>
            <person name="Li S."/>
            <person name="Chen X."/>
            <person name="Wang C."/>
            <person name="Dai X."/>
            <person name="Yang H."/>
            <person name="Song W."/>
            <person name="Hou L."/>
            <person name="Xu J."/>
            <person name="Tong Z."/>
            <person name="Xu A."/>
            <person name="Yuan X."/>
            <person name="Wang W."/>
            <person name="Yang Q."/>
            <person name="Chen L."/>
            <person name="Sun Z."/>
            <person name="Wang K."/>
            <person name="Pan B."/>
            <person name="Chen J."/>
            <person name="Bao Y."/>
            <person name="Liu F."/>
            <person name="Qi X."/>
            <person name="Gang D.R."/>
            <person name="Wen J."/>
            <person name="Li J."/>
        </authorList>
    </citation>
    <scope>NUCLEOTIDE SEQUENCE</scope>
    <source>
        <strain evidence="3">Dzin_1.0</strain>
    </source>
</reference>
<dbReference type="AlphaFoldDB" id="A0A9D5CDW6"/>
<feature type="compositionally biased region" description="Acidic residues" evidence="2">
    <location>
        <begin position="72"/>
        <end position="87"/>
    </location>
</feature>
<comment type="caution">
    <text evidence="3">The sequence shown here is derived from an EMBL/GenBank/DDBJ whole genome shotgun (WGS) entry which is preliminary data.</text>
</comment>
<dbReference type="GO" id="GO:0005634">
    <property type="term" value="C:nucleus"/>
    <property type="evidence" value="ECO:0007669"/>
    <property type="project" value="TreeGrafter"/>
</dbReference>
<dbReference type="OrthoDB" id="27543at2759"/>
<protein>
    <recommendedName>
        <fullName evidence="5">Protein BCCIP homolog</fullName>
    </recommendedName>
</protein>
<dbReference type="InterPro" id="IPR025602">
    <property type="entry name" value="BCP1_family"/>
</dbReference>
<proteinExistence type="inferred from homology"/>